<evidence type="ECO:0000256" key="3">
    <source>
        <dbReference type="ARBA" id="ARBA00022692"/>
    </source>
</evidence>
<keyword evidence="9" id="KW-0732">Signal</keyword>
<dbReference type="InterPro" id="IPR013766">
    <property type="entry name" value="Thioredoxin_domain"/>
</dbReference>
<keyword evidence="3 8" id="KW-0812">Transmembrane</keyword>
<feature type="transmembrane region" description="Helical" evidence="8">
    <location>
        <begin position="305"/>
        <end position="329"/>
    </location>
</feature>
<keyword evidence="5 8" id="KW-1133">Transmembrane helix</keyword>
<dbReference type="InterPro" id="IPR028250">
    <property type="entry name" value="DsbDN"/>
</dbReference>
<evidence type="ECO:0000256" key="8">
    <source>
        <dbReference type="SAM" id="Phobius"/>
    </source>
</evidence>
<comment type="subcellular location">
    <subcellularLocation>
        <location evidence="1">Cell membrane</location>
        <topology evidence="1">Multi-pass membrane protein</topology>
    </subcellularLocation>
</comment>
<evidence type="ECO:0000256" key="6">
    <source>
        <dbReference type="ARBA" id="ARBA00023136"/>
    </source>
</evidence>
<dbReference type="Pfam" id="PF11412">
    <property type="entry name" value="DsbD_N"/>
    <property type="match status" value="1"/>
</dbReference>
<comment type="caution">
    <text evidence="11">The sequence shown here is derived from an EMBL/GenBank/DDBJ whole genome shotgun (WGS) entry which is preliminary data.</text>
</comment>
<dbReference type="InterPro" id="IPR036249">
    <property type="entry name" value="Thioredoxin-like_sf"/>
</dbReference>
<dbReference type="EMBL" id="VENJ01000006">
    <property type="protein sequence ID" value="MTJ04203.1"/>
    <property type="molecule type" value="Genomic_DNA"/>
</dbReference>
<dbReference type="RefSeq" id="WP_273248792.1">
    <property type="nucleotide sequence ID" value="NZ_VENJ01000006.1"/>
</dbReference>
<dbReference type="Pfam" id="PF02683">
    <property type="entry name" value="DsbD_TM"/>
    <property type="match status" value="1"/>
</dbReference>
<dbReference type="InterPro" id="IPR003834">
    <property type="entry name" value="Cyt_c_assmbl_TM_dom"/>
</dbReference>
<keyword evidence="2" id="KW-1003">Cell membrane</keyword>
<feature type="domain" description="Thioredoxin" evidence="10">
    <location>
        <begin position="575"/>
        <end position="705"/>
    </location>
</feature>
<keyword evidence="7" id="KW-0676">Redox-active center</keyword>
<evidence type="ECO:0000313" key="11">
    <source>
        <dbReference type="EMBL" id="MTJ04203.1"/>
    </source>
</evidence>
<feature type="transmembrane region" description="Helical" evidence="8">
    <location>
        <begin position="561"/>
        <end position="581"/>
    </location>
</feature>
<dbReference type="PROSITE" id="PS00194">
    <property type="entry name" value="THIOREDOXIN_1"/>
    <property type="match status" value="1"/>
</dbReference>
<dbReference type="CDD" id="cd02953">
    <property type="entry name" value="DsbDgamma"/>
    <property type="match status" value="1"/>
</dbReference>
<feature type="transmembrane region" description="Helical" evidence="8">
    <location>
        <begin position="434"/>
        <end position="461"/>
    </location>
</feature>
<feature type="transmembrane region" description="Helical" evidence="8">
    <location>
        <begin position="467"/>
        <end position="491"/>
    </location>
</feature>
<accession>A0A7C9HM18</accession>
<dbReference type="AlphaFoldDB" id="A0A7C9HM18"/>
<dbReference type="GO" id="GO:0015035">
    <property type="term" value="F:protein-disulfide reductase activity"/>
    <property type="evidence" value="ECO:0007669"/>
    <property type="project" value="TreeGrafter"/>
</dbReference>
<organism evidence="11 12">
    <name type="scientific">Sediminimonas qiaohouensis</name>
    <dbReference type="NCBI Taxonomy" id="552061"/>
    <lineage>
        <taxon>Bacteria</taxon>
        <taxon>Pseudomonadati</taxon>
        <taxon>Pseudomonadota</taxon>
        <taxon>Alphaproteobacteria</taxon>
        <taxon>Rhodobacterales</taxon>
        <taxon>Roseobacteraceae</taxon>
        <taxon>Sediminimonas</taxon>
    </lineage>
</organism>
<keyword evidence="6 8" id="KW-0472">Membrane</keyword>
<evidence type="ECO:0000256" key="4">
    <source>
        <dbReference type="ARBA" id="ARBA00022748"/>
    </source>
</evidence>
<dbReference type="Proteomes" id="UP000483078">
    <property type="component" value="Unassembled WGS sequence"/>
</dbReference>
<feature type="transmembrane region" description="Helical" evidence="8">
    <location>
        <begin position="503"/>
        <end position="524"/>
    </location>
</feature>
<sequence>MFLPPALARAAVFLLALFLMFPAQGAGAAQSDAVARDTLSARLITAEDGVARQTGALSAGLEIDLRKGWHAYWRAPGEVGLPPEIDWQGSENIASTQMLWPAPTRFRAFGIENFGYENKLVLPINIRLDEPGAPARLHAQVSLLVCSDICVPEQFLLTLDLPGGSGGVDQDAAAKISKWAAKVPDDGGPSGLTAGVAAFDAAQEALVITARSAVPFDAPDLFPELDAFPKAAFGAPDIRLGDRGRLMWARMPVLTDAITDAKDVPELSVTITDGDRAATLRPQAAEQAPPPPFTLAQVVPGIGQLAWIAALGVLGGLILNVMPCVLPVLSIKLSSAVKSHGAHPARVRGGFLMSALGVLSFMWVLAAATLATRALGMSVGWGLQFQNPVFLSLMIVILTIFSANLLGLFEISLPWSWQSRLSRADGSPGYLGDFATGAFAAVLATPCSAPFLGTAVAFALAGRAVDVVVIFTAMGIGLALPYLVVAIRPALVGRLPRPGRWMVVLKMVLGALLALTALWLFWVLDGVSGPWAVLSVAALMGITIALLALRLPGLAPGLRAGALTLVAGAALVAPALVPAPAPMRTAASETAQWQVFDRAEIARHVAAGKTVFVDVTADWCLTCKANKALVLDRAPVAGALRGENVVPLRADWTRPDESISRYLASFDRYGIPFNAVYGPGAPEGIALPEILNAQTVLDALERAGRHEVAQGG</sequence>
<name>A0A7C9HM18_9RHOB</name>
<feature type="transmembrane region" description="Helical" evidence="8">
    <location>
        <begin position="390"/>
        <end position="413"/>
    </location>
</feature>
<evidence type="ECO:0000313" key="12">
    <source>
        <dbReference type="Proteomes" id="UP000483078"/>
    </source>
</evidence>
<proteinExistence type="predicted"/>
<dbReference type="GO" id="GO:0017004">
    <property type="term" value="P:cytochrome complex assembly"/>
    <property type="evidence" value="ECO:0007669"/>
    <property type="project" value="UniProtKB-KW"/>
</dbReference>
<evidence type="ECO:0000256" key="2">
    <source>
        <dbReference type="ARBA" id="ARBA00022475"/>
    </source>
</evidence>
<feature type="chain" id="PRO_5029011585" evidence="9">
    <location>
        <begin position="26"/>
        <end position="712"/>
    </location>
</feature>
<evidence type="ECO:0000256" key="9">
    <source>
        <dbReference type="SAM" id="SignalP"/>
    </source>
</evidence>
<evidence type="ECO:0000256" key="1">
    <source>
        <dbReference type="ARBA" id="ARBA00004651"/>
    </source>
</evidence>
<reference evidence="11 12" key="1">
    <citation type="submission" date="2019-06" db="EMBL/GenBank/DDBJ databases">
        <title>Enrichment of Autotrophic Halophilic Microorganisms from Red Sea Brine Pool Using Microbial Electrosynthesis System.</title>
        <authorList>
            <person name="Alqahtani M.F."/>
            <person name="Bajracharya S."/>
            <person name="Katuri K.P."/>
            <person name="Ali M."/>
            <person name="Saikaly P.E."/>
        </authorList>
    </citation>
    <scope>NUCLEOTIDE SEQUENCE [LARGE SCALE GENOMIC DNA]</scope>
    <source>
        <strain evidence="11">MES6</strain>
    </source>
</reference>
<evidence type="ECO:0000256" key="7">
    <source>
        <dbReference type="ARBA" id="ARBA00023284"/>
    </source>
</evidence>
<dbReference type="InterPro" id="IPR035671">
    <property type="entry name" value="DsbD_gamma"/>
</dbReference>
<feature type="transmembrane region" description="Helical" evidence="8">
    <location>
        <begin position="350"/>
        <end position="370"/>
    </location>
</feature>
<gene>
    <name evidence="11" type="ORF">FH759_05840</name>
</gene>
<dbReference type="Gene3D" id="3.40.30.10">
    <property type="entry name" value="Glutaredoxin"/>
    <property type="match status" value="1"/>
</dbReference>
<evidence type="ECO:0000259" key="10">
    <source>
        <dbReference type="PROSITE" id="PS51352"/>
    </source>
</evidence>
<dbReference type="Pfam" id="PF13899">
    <property type="entry name" value="Thioredoxin_7"/>
    <property type="match status" value="1"/>
</dbReference>
<dbReference type="InterPro" id="IPR017937">
    <property type="entry name" value="Thioredoxin_CS"/>
</dbReference>
<keyword evidence="4" id="KW-0201">Cytochrome c-type biogenesis</keyword>
<dbReference type="PANTHER" id="PTHR32234">
    <property type="entry name" value="THIOL:DISULFIDE INTERCHANGE PROTEIN DSBD"/>
    <property type="match status" value="1"/>
</dbReference>
<dbReference type="PANTHER" id="PTHR32234:SF3">
    <property type="entry name" value="SUPPRESSION OF COPPER SENSITIVITY PROTEIN"/>
    <property type="match status" value="1"/>
</dbReference>
<dbReference type="GO" id="GO:0005886">
    <property type="term" value="C:plasma membrane"/>
    <property type="evidence" value="ECO:0007669"/>
    <property type="project" value="UniProtKB-SubCell"/>
</dbReference>
<protein>
    <submittedName>
        <fullName evidence="11">Copper-binding protein</fullName>
    </submittedName>
</protein>
<dbReference type="PROSITE" id="PS51352">
    <property type="entry name" value="THIOREDOXIN_2"/>
    <property type="match status" value="1"/>
</dbReference>
<dbReference type="GO" id="GO:0045454">
    <property type="term" value="P:cell redox homeostasis"/>
    <property type="evidence" value="ECO:0007669"/>
    <property type="project" value="TreeGrafter"/>
</dbReference>
<dbReference type="SUPFAM" id="SSF52833">
    <property type="entry name" value="Thioredoxin-like"/>
    <property type="match status" value="1"/>
</dbReference>
<feature type="signal peptide" evidence="9">
    <location>
        <begin position="1"/>
        <end position="25"/>
    </location>
</feature>
<feature type="transmembrane region" description="Helical" evidence="8">
    <location>
        <begin position="530"/>
        <end position="549"/>
    </location>
</feature>
<evidence type="ECO:0000256" key="5">
    <source>
        <dbReference type="ARBA" id="ARBA00022989"/>
    </source>
</evidence>